<evidence type="ECO:0000313" key="2">
    <source>
        <dbReference type="EMBL" id="AMY11768.1"/>
    </source>
</evidence>
<keyword evidence="3" id="KW-1185">Reference proteome</keyword>
<reference evidence="3" key="2">
    <citation type="submission" date="2016-04" db="EMBL/GenBank/DDBJ databases">
        <title>First Complete Genome Sequence of a Subdivision 6 Acidobacterium.</title>
        <authorList>
            <person name="Huang S."/>
            <person name="Vieira S."/>
            <person name="Bunk B."/>
            <person name="Riedel T."/>
            <person name="Sproeer C."/>
            <person name="Overmann J."/>
        </authorList>
    </citation>
    <scope>NUCLEOTIDE SEQUENCE [LARGE SCALE GENOMIC DNA]</scope>
    <source>
        <strain evidence="3">DSM 100886 HEG_-6_39</strain>
    </source>
</reference>
<feature type="domain" description="DUF1972" evidence="1">
    <location>
        <begin position="7"/>
        <end position="178"/>
    </location>
</feature>
<dbReference type="InterPro" id="IPR015393">
    <property type="entry name" value="DUF1972"/>
</dbReference>
<sequence length="371" mass="41380">MTRQRRLRILGSRGIPNRHGGFEACAQHLAPWLVERGWDVTVYCQEPTHAGFHRDTWRGVSLEHVPTPYAGPLGSIWFDAWTARDAARHDDLLLTLGFNTAVLFPWHRLRGRRHVVNMDGIEWQRGKWSRPVRGWFWGNSWVAGYAANHLIADHPEIAALLAARGWSRRTTMVPYGADRVTHASVDPLRAWALEPRGYGLVIARPEPENSLLEIVRAWSAKPRAHPLMVVGAYEPGHTYHAAVRAAAGPQVLFPGALYDTNVVQALRHHARLYVHGHTVGGTNPSLVEALGAGSPVLAHDNVFNRWVAGPGARFFASEQACATALDEGLDDEDGLDAMRRASYARHAEDFTWDKVLPAYERVLLDVLNADK</sequence>
<dbReference type="EMBL" id="CP015136">
    <property type="protein sequence ID" value="AMY11768.1"/>
    <property type="molecule type" value="Genomic_DNA"/>
</dbReference>
<evidence type="ECO:0000259" key="1">
    <source>
        <dbReference type="Pfam" id="PF09314"/>
    </source>
</evidence>
<dbReference type="Gene3D" id="3.40.50.2000">
    <property type="entry name" value="Glycogen Phosphorylase B"/>
    <property type="match status" value="2"/>
</dbReference>
<dbReference type="RefSeq" id="WP_110173287.1">
    <property type="nucleotide sequence ID" value="NZ_CP015136.1"/>
</dbReference>
<accession>A0A143PUB3</accession>
<dbReference type="Pfam" id="PF09314">
    <property type="entry name" value="DUF1972"/>
    <property type="match status" value="1"/>
</dbReference>
<proteinExistence type="predicted"/>
<dbReference type="PATRIC" id="fig|1813736.3.peg.5286"/>
<gene>
    <name evidence="2" type="ORF">LuPra_05030</name>
</gene>
<protein>
    <recommendedName>
        <fullName evidence="1">DUF1972 domain-containing protein</fullName>
    </recommendedName>
</protein>
<dbReference type="STRING" id="1855912.LuPra_05030"/>
<organism evidence="2 3">
    <name type="scientific">Luteitalea pratensis</name>
    <dbReference type="NCBI Taxonomy" id="1855912"/>
    <lineage>
        <taxon>Bacteria</taxon>
        <taxon>Pseudomonadati</taxon>
        <taxon>Acidobacteriota</taxon>
        <taxon>Vicinamibacteria</taxon>
        <taxon>Vicinamibacterales</taxon>
        <taxon>Vicinamibacteraceae</taxon>
        <taxon>Luteitalea</taxon>
    </lineage>
</organism>
<dbReference type="Proteomes" id="UP000076079">
    <property type="component" value="Chromosome"/>
</dbReference>
<name>A0A143PUB3_LUTPR</name>
<dbReference type="KEGG" id="abac:LuPra_05030"/>
<evidence type="ECO:0000313" key="3">
    <source>
        <dbReference type="Proteomes" id="UP000076079"/>
    </source>
</evidence>
<reference evidence="2 3" key="1">
    <citation type="journal article" date="2016" name="Genome Announc.">
        <title>First Complete Genome Sequence of a Subdivision 6 Acidobacterium Strain.</title>
        <authorList>
            <person name="Huang S."/>
            <person name="Vieira S."/>
            <person name="Bunk B."/>
            <person name="Riedel T."/>
            <person name="Sproer C."/>
            <person name="Overmann J."/>
        </authorList>
    </citation>
    <scope>NUCLEOTIDE SEQUENCE [LARGE SCALE GENOMIC DNA]</scope>
    <source>
        <strain evidence="3">DSM 100886 HEG_-6_39</strain>
    </source>
</reference>
<dbReference type="OrthoDB" id="9795068at2"/>
<dbReference type="SUPFAM" id="SSF53756">
    <property type="entry name" value="UDP-Glycosyltransferase/glycogen phosphorylase"/>
    <property type="match status" value="1"/>
</dbReference>
<dbReference type="AlphaFoldDB" id="A0A143PUB3"/>